<organism evidence="1 2">
    <name type="scientific">Lyophyllum shimeji</name>
    <name type="common">Hon-shimeji</name>
    <name type="synonym">Tricholoma shimeji</name>
    <dbReference type="NCBI Taxonomy" id="47721"/>
    <lineage>
        <taxon>Eukaryota</taxon>
        <taxon>Fungi</taxon>
        <taxon>Dikarya</taxon>
        <taxon>Basidiomycota</taxon>
        <taxon>Agaricomycotina</taxon>
        <taxon>Agaricomycetes</taxon>
        <taxon>Agaricomycetidae</taxon>
        <taxon>Agaricales</taxon>
        <taxon>Tricholomatineae</taxon>
        <taxon>Lyophyllaceae</taxon>
        <taxon>Lyophyllum</taxon>
    </lineage>
</organism>
<reference evidence="1" key="1">
    <citation type="submission" date="2022-07" db="EMBL/GenBank/DDBJ databases">
        <title>The genome of Lyophyllum shimeji provides insight into the initial evolution of ectomycorrhizal fungal genome.</title>
        <authorList>
            <person name="Kobayashi Y."/>
            <person name="Shibata T."/>
            <person name="Hirakawa H."/>
            <person name="Shigenobu S."/>
            <person name="Nishiyama T."/>
            <person name="Yamada A."/>
            <person name="Hasebe M."/>
            <person name="Kawaguchi M."/>
        </authorList>
    </citation>
    <scope>NUCLEOTIDE SEQUENCE</scope>
    <source>
        <strain evidence="1">AT787</strain>
    </source>
</reference>
<evidence type="ECO:0000313" key="1">
    <source>
        <dbReference type="EMBL" id="GLB42306.1"/>
    </source>
</evidence>
<dbReference type="Gene3D" id="3.20.20.60">
    <property type="entry name" value="Phosphoenolpyruvate-binding domains"/>
    <property type="match status" value="1"/>
</dbReference>
<dbReference type="OrthoDB" id="429143at2759"/>
<dbReference type="EMBL" id="BRPK01000011">
    <property type="protein sequence ID" value="GLB42306.1"/>
    <property type="molecule type" value="Genomic_DNA"/>
</dbReference>
<dbReference type="SUPFAM" id="SSF51621">
    <property type="entry name" value="Phosphoenolpyruvate/pyruvate domain"/>
    <property type="match status" value="1"/>
</dbReference>
<dbReference type="Proteomes" id="UP001063166">
    <property type="component" value="Unassembled WGS sequence"/>
</dbReference>
<dbReference type="InterPro" id="IPR040442">
    <property type="entry name" value="Pyrv_kinase-like_dom_sf"/>
</dbReference>
<proteinExistence type="predicted"/>
<dbReference type="AlphaFoldDB" id="A0A9P3PV94"/>
<dbReference type="GO" id="GO:0003824">
    <property type="term" value="F:catalytic activity"/>
    <property type="evidence" value="ECO:0007669"/>
    <property type="project" value="InterPro"/>
</dbReference>
<evidence type="ECO:0000313" key="2">
    <source>
        <dbReference type="Proteomes" id="UP001063166"/>
    </source>
</evidence>
<protein>
    <submittedName>
        <fullName evidence="1">Phosphoenolpyruvate phosphomutase</fullName>
    </submittedName>
</protein>
<gene>
    <name evidence="1" type="ORF">LshimejAT787_1103210</name>
</gene>
<comment type="caution">
    <text evidence="1">The sequence shown here is derived from an EMBL/GenBank/DDBJ whole genome shotgun (WGS) entry which is preliminary data.</text>
</comment>
<keyword evidence="2" id="KW-1185">Reference proteome</keyword>
<sequence>MYWQRAEFTSANFTTAPTRQLLAISHVPLEAFQSCALPGSEKPQGIYISHPVVFPNIYDPASTATVLYLNCDAQAPVEAVATASYAIAAGLDDADEDLTLEQNLDAIAKIAPLVRVAGLPLNADLQDGYGDRLVEVIQRAVALGVVPCTRNGMLADHVEEQVERIKLAKKTAADPGVKDFVINARTDVLALDLPPHGLVAANGARRDPEAREGVPRSRRELSLCGVKAREGRKWRC</sequence>
<accession>A0A9P3PV94</accession>
<name>A0A9P3PV94_LYOSH</name>
<dbReference type="Pfam" id="PF13714">
    <property type="entry name" value="PEP_mutase"/>
    <property type="match status" value="1"/>
</dbReference>
<dbReference type="InterPro" id="IPR015813">
    <property type="entry name" value="Pyrv/PenolPyrv_kinase-like_dom"/>
</dbReference>